<evidence type="ECO:0000256" key="6">
    <source>
        <dbReference type="SAM" id="MobiDB-lite"/>
    </source>
</evidence>
<dbReference type="SMART" id="SM00353">
    <property type="entry name" value="HLH"/>
    <property type="match status" value="1"/>
</dbReference>
<dbReference type="Pfam" id="PF14215">
    <property type="entry name" value="bHLH-MYC_N"/>
    <property type="match status" value="1"/>
</dbReference>
<dbReference type="Pfam" id="PF00010">
    <property type="entry name" value="HLH"/>
    <property type="match status" value="1"/>
</dbReference>
<dbReference type="InterPro" id="IPR011598">
    <property type="entry name" value="bHLH_dom"/>
</dbReference>
<evidence type="ECO:0000256" key="4">
    <source>
        <dbReference type="ARBA" id="ARBA00023242"/>
    </source>
</evidence>
<gene>
    <name evidence="8" type="ORF">Prudu_014110</name>
</gene>
<sequence>MPPLTELCGVKRLDTCCILISDKRTEKATLNIKAMEEIISSCSSPNFGPENPAIFQQRLQFLVQNRPECWVYSIFWRASKDSNGQVALSWGAGDFQIDRDLATKTTNKVTNNYQPKFGLTKKMTSREAEEALFNEDMVDLEMRLVDHGDVTGSEWFYFYSVSLTQSFAAGHATNNILGRAFCSGGFVWLAGVHELQFYECERVKEARMHGIQTLVCIATSCGVLELASVDVIKEDRGLVHLSMSLFGSNNNRVSQQGSRDGDMLVPSLENGKFLGVQKELTRQECGRKEVAPINIGGLSPVSPSDSIGNFTSENIAKPRSKKRGRSSTNGASRESALLNHVEAERQRREKLNHRFYVLRSVVPNVSKMDKSSLLADAVSYINQLKAKVEELEAKIQEQPPTPKTGSVSHLDHHLSQSSSSIGDSHHHHHHHSSYNNRTVVPVEVDVKIMGSEAIIRVQCPDQDYPYARLMNALKGLGLQVYHASISSVKELMIQDVVARVPYGFNSDQEAMRTAIMKRWHS</sequence>
<keyword evidence="8" id="KW-0238">DNA-binding</keyword>
<evidence type="ECO:0000256" key="5">
    <source>
        <dbReference type="RuleBase" id="RU369104"/>
    </source>
</evidence>
<protein>
    <recommendedName>
        <fullName evidence="5">Transcription factor</fullName>
        <shortName evidence="5">bHLH transcription factor</shortName>
    </recommendedName>
    <alternativeName>
        <fullName evidence="5">Basic helix-loop-helix protein</fullName>
    </alternativeName>
</protein>
<feature type="region of interest" description="Disordered" evidence="6">
    <location>
        <begin position="397"/>
        <end position="436"/>
    </location>
</feature>
<feature type="compositionally biased region" description="Polar residues" evidence="6">
    <location>
        <begin position="304"/>
        <end position="314"/>
    </location>
</feature>
<dbReference type="InterPro" id="IPR036638">
    <property type="entry name" value="HLH_DNA-bd_sf"/>
</dbReference>
<evidence type="ECO:0000259" key="7">
    <source>
        <dbReference type="PROSITE" id="PS50888"/>
    </source>
</evidence>
<reference evidence="8" key="1">
    <citation type="journal article" date="2019" name="Science">
        <title>Mutation of a bHLH transcription factor allowed almond domestication.</title>
        <authorList>
            <person name="Sanchez-Perez R."/>
            <person name="Pavan S."/>
            <person name="Mazzeo R."/>
            <person name="Moldovan C."/>
            <person name="Aiese Cigliano R."/>
            <person name="Del Cueto J."/>
            <person name="Ricciardi F."/>
            <person name="Lotti C."/>
            <person name="Ricciardi L."/>
            <person name="Dicenta F."/>
            <person name="Lopez-Marques R.L."/>
            <person name="Lindberg Moller B."/>
        </authorList>
    </citation>
    <scope>NUCLEOTIDE SEQUENCE</scope>
</reference>
<dbReference type="InterPro" id="IPR025610">
    <property type="entry name" value="MYC/MYB_N"/>
</dbReference>
<dbReference type="InterPro" id="IPR054502">
    <property type="entry name" value="bHLH-TF_ACT-like_plant"/>
</dbReference>
<organism evidence="8">
    <name type="scientific">Prunus dulcis</name>
    <name type="common">Almond</name>
    <name type="synonym">Amygdalus dulcis</name>
    <dbReference type="NCBI Taxonomy" id="3755"/>
    <lineage>
        <taxon>Eukaryota</taxon>
        <taxon>Viridiplantae</taxon>
        <taxon>Streptophyta</taxon>
        <taxon>Embryophyta</taxon>
        <taxon>Tracheophyta</taxon>
        <taxon>Spermatophyta</taxon>
        <taxon>Magnoliopsida</taxon>
        <taxon>eudicotyledons</taxon>
        <taxon>Gunneridae</taxon>
        <taxon>Pentapetalae</taxon>
        <taxon>rosids</taxon>
        <taxon>fabids</taxon>
        <taxon>Rosales</taxon>
        <taxon>Rosaceae</taxon>
        <taxon>Amygdaloideae</taxon>
        <taxon>Amygdaleae</taxon>
        <taxon>Prunus</taxon>
    </lineage>
</organism>
<dbReference type="Pfam" id="PF22754">
    <property type="entry name" value="bHLH-TF_ACT-like_plant"/>
    <property type="match status" value="1"/>
</dbReference>
<comment type="subcellular location">
    <subcellularLocation>
        <location evidence="1 5">Nucleus</location>
    </subcellularLocation>
</comment>
<evidence type="ECO:0000256" key="3">
    <source>
        <dbReference type="ARBA" id="ARBA00023163"/>
    </source>
</evidence>
<keyword evidence="3 5" id="KW-0804">Transcription</keyword>
<keyword evidence="4 5" id="KW-0539">Nucleus</keyword>
<dbReference type="InterPro" id="IPR045084">
    <property type="entry name" value="AIB/MYC-like"/>
</dbReference>
<dbReference type="SUPFAM" id="SSF47459">
    <property type="entry name" value="HLH, helix-loop-helix DNA-binding domain"/>
    <property type="match status" value="1"/>
</dbReference>
<dbReference type="AlphaFoldDB" id="A0A4Y1RGB9"/>
<dbReference type="GO" id="GO:0046983">
    <property type="term" value="F:protein dimerization activity"/>
    <property type="evidence" value="ECO:0007669"/>
    <property type="project" value="InterPro"/>
</dbReference>
<evidence type="ECO:0000256" key="2">
    <source>
        <dbReference type="ARBA" id="ARBA00023015"/>
    </source>
</evidence>
<evidence type="ECO:0000313" key="8">
    <source>
        <dbReference type="EMBL" id="BBH03282.1"/>
    </source>
</evidence>
<dbReference type="GO" id="GO:0003700">
    <property type="term" value="F:DNA-binding transcription factor activity"/>
    <property type="evidence" value="ECO:0007669"/>
    <property type="project" value="InterPro"/>
</dbReference>
<proteinExistence type="predicted"/>
<evidence type="ECO:0000256" key="1">
    <source>
        <dbReference type="ARBA" id="ARBA00004123"/>
    </source>
</evidence>
<dbReference type="PROSITE" id="PS50888">
    <property type="entry name" value="BHLH"/>
    <property type="match status" value="1"/>
</dbReference>
<dbReference type="PANTHER" id="PTHR11514:SF115">
    <property type="entry name" value="TRANSCRIPTION FACTOR"/>
    <property type="match status" value="1"/>
</dbReference>
<feature type="region of interest" description="Disordered" evidence="6">
    <location>
        <begin position="304"/>
        <end position="340"/>
    </location>
</feature>
<name>A0A4Y1RGB9_PRUDU</name>
<accession>A0A4Y1RGB9</accession>
<dbReference type="PANTHER" id="PTHR11514">
    <property type="entry name" value="MYC"/>
    <property type="match status" value="1"/>
</dbReference>
<dbReference type="GO" id="GO:0005634">
    <property type="term" value="C:nucleus"/>
    <property type="evidence" value="ECO:0007669"/>
    <property type="project" value="UniProtKB-SubCell"/>
</dbReference>
<keyword evidence="2 5" id="KW-0805">Transcription regulation</keyword>
<feature type="domain" description="BHLH" evidence="7">
    <location>
        <begin position="335"/>
        <end position="384"/>
    </location>
</feature>
<dbReference type="Gene3D" id="4.10.280.10">
    <property type="entry name" value="Helix-loop-helix DNA-binding domain"/>
    <property type="match status" value="1"/>
</dbReference>
<dbReference type="GO" id="GO:0000976">
    <property type="term" value="F:transcription cis-regulatory region binding"/>
    <property type="evidence" value="ECO:0007669"/>
    <property type="project" value="TreeGrafter"/>
</dbReference>
<dbReference type="EMBL" id="AP019301">
    <property type="protein sequence ID" value="BBH03282.1"/>
    <property type="molecule type" value="Genomic_DNA"/>
</dbReference>